<feature type="non-terminal residue" evidence="2">
    <location>
        <position position="1"/>
    </location>
</feature>
<feature type="compositionally biased region" description="Low complexity" evidence="1">
    <location>
        <begin position="12"/>
        <end position="25"/>
    </location>
</feature>
<dbReference type="Proteomes" id="UP000241769">
    <property type="component" value="Unassembled WGS sequence"/>
</dbReference>
<feature type="region of interest" description="Disordered" evidence="1">
    <location>
        <begin position="1352"/>
        <end position="1376"/>
    </location>
</feature>
<reference evidence="2 3" key="1">
    <citation type="journal article" date="2018" name="Genome Biol. Evol.">
        <title>Multiple Roots of Fruiting Body Formation in Amoebozoa.</title>
        <authorList>
            <person name="Hillmann F."/>
            <person name="Forbes G."/>
            <person name="Novohradska S."/>
            <person name="Ferling I."/>
            <person name="Riege K."/>
            <person name="Groth M."/>
            <person name="Westermann M."/>
            <person name="Marz M."/>
            <person name="Spaller T."/>
            <person name="Winckler T."/>
            <person name="Schaap P."/>
            <person name="Glockner G."/>
        </authorList>
    </citation>
    <scope>NUCLEOTIDE SEQUENCE [LARGE SCALE GENOMIC DNA]</scope>
    <source>
        <strain evidence="2 3">Jena</strain>
    </source>
</reference>
<evidence type="ECO:0000256" key="1">
    <source>
        <dbReference type="SAM" id="MobiDB-lite"/>
    </source>
</evidence>
<feature type="compositionally biased region" description="Basic and acidic residues" evidence="1">
    <location>
        <begin position="1"/>
        <end position="11"/>
    </location>
</feature>
<evidence type="ECO:0000313" key="3">
    <source>
        <dbReference type="Proteomes" id="UP000241769"/>
    </source>
</evidence>
<comment type="caution">
    <text evidence="2">The sequence shown here is derived from an EMBL/GenBank/DDBJ whole genome shotgun (WGS) entry which is preliminary data.</text>
</comment>
<feature type="region of interest" description="Disordered" evidence="1">
    <location>
        <begin position="1"/>
        <end position="62"/>
    </location>
</feature>
<dbReference type="EMBL" id="MDYQ01000543">
    <property type="protein sequence ID" value="PRP73799.1"/>
    <property type="molecule type" value="Genomic_DNA"/>
</dbReference>
<accession>A0A2P6MQ13</accession>
<proteinExistence type="predicted"/>
<keyword evidence="3" id="KW-1185">Reference proteome</keyword>
<dbReference type="CDD" id="cd00303">
    <property type="entry name" value="retropepsin_like"/>
    <property type="match status" value="1"/>
</dbReference>
<feature type="compositionally biased region" description="Low complexity" evidence="1">
    <location>
        <begin position="1354"/>
        <end position="1369"/>
    </location>
</feature>
<feature type="region of interest" description="Disordered" evidence="1">
    <location>
        <begin position="623"/>
        <end position="704"/>
    </location>
</feature>
<sequence length="1376" mass="153786">SSERSNSKQVEEGSPSVPSSPTSEPANREVASPIGGGEGNEREDNSNQPEAEENDHPPGVNRQLFNMINGLQAMVDENRASTESNIDRLKTSLVNVTSLITSVLERLPPRPVAVTATTGAGRQQQVVEPVTPMRARERQGLDSPMPQDMRQAEKEPDRPPIVVAKEVSQVPEEVTIPTEKEIALPASDLLIADQVGLGLPQWLRDMRMHYGNLTGVWKKLHKMGSPILIGNNNINNNTLRTWMHDIDYRWHAFREDNKSLMLLSIRGIESKNHALQNYTMSFTSTLPIKSWDEFLAGVWHLLYDVNAMEKAIQKLNSARQSVGQPVLAWRNELEQKAMEVSPVLATQPILARLFHGGLLDIIKSSSIDHFPVGGFTTAEKQPDKPPTVVVREVSQVPKEVTTTTEKEIALPASDLLIADQVGLGLPQWLRDMRVNYGDLTGVWKKLQKMGSPILIGNNNINNNTLRTWMHDIDYRWHAFREDNKSLMLLFIRGIKSKNHALQNYTMSFTSTLPIKSWDEFLAGVWHLLYDVNAMEKAIQKLNSARQSVGQPVLAWRNELEQKAMEVSPVLATQPILARLFHGGLLDIIKSSSIDHFPVGGFTTVAAAYKWAWEAERRITQFKPLTGANHTNTNPTVAVVERPRTSTNNNRGPVHATDGREPNRNNNRRDERDHQSNHPRRDDRGQGSRREDNVQKGRRPMGTPTGILYLWKDEQGVKHVTGAITNYRESRKLCIRCGSDRHTATCQGRITRCDTAYVQVVDRDFDPTRSRLNTVEAHGFEQRSVTLEIWDLDVKSTPPYRSYAIVVSPHPHPYHPIGANGKPFDQVREVATLCFGFGDHVETFKFDILDLGGMHVVLGKNWLQVHDPDVKASNNFYPIFAEKACEGHRVDNAHAPCSLAVTMVPRACSQVKPLLVITSSSVNEYSRSNLTPSTAPTLVNESAENLKKSFVADVEQHHEPHPGHMSPPTVEDVSETFKFDILDLGGMHVVLGKNWLQVHDPDVKASNNFYPIFTEKACEGHRVENAHAPCSLAVTMVPRACSQVKPLLVITLSNVNEYSWSNFAPSTTPTLVTESIKRPKESCVADVGRHNEPHPGHISPPMVEDVSEILLVSGRHVTSLRQQSLNIFTFLPLYSWCVVLQRVRSRDRTGQDTPLSQSRLDVKTETVSETVSRRDRLCRSLIQCMFIEKEHLGFLWFEIILYKQRLIELFGSYVVTIHHSTESQSGLAGLFCGNFCFGIYCNIAKRYHDKTALNRFYFPETSTTHRSSVRIARHIFLDLVSSASTGFEMSSSMERFKTALVAAGRTFEEVKGTPDSLKDGLILEIMGNTTSIADRGSIITAWAASQTAPTGPLWGSTDLSGSSSHSSGPGVRFGCVT</sequence>
<feature type="compositionally biased region" description="Basic and acidic residues" evidence="1">
    <location>
        <begin position="656"/>
        <end position="694"/>
    </location>
</feature>
<protein>
    <submittedName>
        <fullName evidence="2">Uncharacterized protein</fullName>
    </submittedName>
</protein>
<gene>
    <name evidence="2" type="ORF">PROFUN_16354</name>
</gene>
<dbReference type="InParanoid" id="A0A2P6MQ13"/>
<organism evidence="2 3">
    <name type="scientific">Planoprotostelium fungivorum</name>
    <dbReference type="NCBI Taxonomy" id="1890364"/>
    <lineage>
        <taxon>Eukaryota</taxon>
        <taxon>Amoebozoa</taxon>
        <taxon>Evosea</taxon>
        <taxon>Variosea</taxon>
        <taxon>Cavosteliida</taxon>
        <taxon>Cavosteliaceae</taxon>
        <taxon>Planoprotostelium</taxon>
    </lineage>
</organism>
<evidence type="ECO:0000313" key="2">
    <source>
        <dbReference type="EMBL" id="PRP73799.1"/>
    </source>
</evidence>
<name>A0A2P6MQ13_9EUKA</name>